<dbReference type="InterPro" id="IPR033140">
    <property type="entry name" value="Lipase_GDXG_put_SER_AS"/>
</dbReference>
<evidence type="ECO:0000256" key="1">
    <source>
        <dbReference type="ARBA" id="ARBA00010515"/>
    </source>
</evidence>
<dbReference type="Pfam" id="PF07859">
    <property type="entry name" value="Abhydrolase_3"/>
    <property type="match status" value="1"/>
</dbReference>
<evidence type="ECO:0000256" key="3">
    <source>
        <dbReference type="PROSITE-ProRule" id="PRU10038"/>
    </source>
</evidence>
<evidence type="ECO:0000259" key="4">
    <source>
        <dbReference type="Pfam" id="PF07859"/>
    </source>
</evidence>
<dbReference type="GO" id="GO:0016787">
    <property type="term" value="F:hydrolase activity"/>
    <property type="evidence" value="ECO:0007669"/>
    <property type="project" value="UniProtKB-KW"/>
</dbReference>
<name>A0ABR4MQH6_9PEZI</name>
<dbReference type="PROSITE" id="PS01173">
    <property type="entry name" value="LIPASE_GDXG_HIS"/>
    <property type="match status" value="1"/>
</dbReference>
<organism evidence="5 6">
    <name type="scientific">Ceratocystis lukuohia</name>
    <dbReference type="NCBI Taxonomy" id="2019550"/>
    <lineage>
        <taxon>Eukaryota</taxon>
        <taxon>Fungi</taxon>
        <taxon>Dikarya</taxon>
        <taxon>Ascomycota</taxon>
        <taxon>Pezizomycotina</taxon>
        <taxon>Sordariomycetes</taxon>
        <taxon>Hypocreomycetidae</taxon>
        <taxon>Microascales</taxon>
        <taxon>Ceratocystidaceae</taxon>
        <taxon>Ceratocystis</taxon>
    </lineage>
</organism>
<protein>
    <submittedName>
        <fullName evidence="5">AB hydrolase superfamily protein C4A8.06c</fullName>
    </submittedName>
</protein>
<dbReference type="InterPro" id="IPR002168">
    <property type="entry name" value="Lipase_GDXG_HIS_AS"/>
</dbReference>
<evidence type="ECO:0000313" key="5">
    <source>
        <dbReference type="EMBL" id="KAL2890534.1"/>
    </source>
</evidence>
<dbReference type="PANTHER" id="PTHR48081:SF25">
    <property type="entry name" value="PUTATIVE (AFU_ORTHOLOGUE AFUA_3G11560)-RELATED"/>
    <property type="match status" value="1"/>
</dbReference>
<proteinExistence type="inferred from homology"/>
<keyword evidence="6" id="KW-1185">Reference proteome</keyword>
<dbReference type="Gene3D" id="3.40.50.1820">
    <property type="entry name" value="alpha/beta hydrolase"/>
    <property type="match status" value="1"/>
</dbReference>
<dbReference type="InterPro" id="IPR013094">
    <property type="entry name" value="AB_hydrolase_3"/>
</dbReference>
<dbReference type="InterPro" id="IPR029058">
    <property type="entry name" value="AB_hydrolase_fold"/>
</dbReference>
<accession>A0ABR4MQH6</accession>
<reference evidence="5 6" key="1">
    <citation type="submission" date="2020-05" db="EMBL/GenBank/DDBJ databases">
        <title>Ceratocystis lukuohia genome.</title>
        <authorList>
            <person name="Harrington T.C."/>
            <person name="Kim K."/>
            <person name="Mayers C.G."/>
        </authorList>
    </citation>
    <scope>NUCLEOTIDE SEQUENCE [LARGE SCALE GENOMIC DNA]</scope>
    <source>
        <strain evidence="5 6">C4212</strain>
    </source>
</reference>
<dbReference type="Proteomes" id="UP001610728">
    <property type="component" value="Unassembled WGS sequence"/>
</dbReference>
<dbReference type="RefSeq" id="XP_070861714.1">
    <property type="nucleotide sequence ID" value="XM_071006712.1"/>
</dbReference>
<dbReference type="InterPro" id="IPR050300">
    <property type="entry name" value="GDXG_lipolytic_enzyme"/>
</dbReference>
<comment type="caution">
    <text evidence="5">The sequence shown here is derived from an EMBL/GenBank/DDBJ whole genome shotgun (WGS) entry which is preliminary data.</text>
</comment>
<gene>
    <name evidence="5" type="ORF">HOO65_021076</name>
</gene>
<dbReference type="GeneID" id="98116709"/>
<feature type="domain" description="Alpha/beta hydrolase fold-3" evidence="4">
    <location>
        <begin position="172"/>
        <end position="409"/>
    </location>
</feature>
<evidence type="ECO:0000313" key="6">
    <source>
        <dbReference type="Proteomes" id="UP001610728"/>
    </source>
</evidence>
<dbReference type="SUPFAM" id="SSF53474">
    <property type="entry name" value="alpha/beta-Hydrolases"/>
    <property type="match status" value="1"/>
</dbReference>
<keyword evidence="2 5" id="KW-0378">Hydrolase</keyword>
<dbReference type="PANTHER" id="PTHR48081">
    <property type="entry name" value="AB HYDROLASE SUPERFAMILY PROTEIN C4A8.06C"/>
    <property type="match status" value="1"/>
</dbReference>
<evidence type="ECO:0000256" key="2">
    <source>
        <dbReference type="ARBA" id="ARBA00022801"/>
    </source>
</evidence>
<dbReference type="PROSITE" id="PS01174">
    <property type="entry name" value="LIPASE_GDXG_SER"/>
    <property type="match status" value="1"/>
</dbReference>
<sequence>MLSSMQAVYSTTKQALPFLPGALRTTILHFTGLEELSQYHDYKSLLIMSVMRTFANPGTIRSISETQRLTMINPPIKGRIWISTYRSPVPPEETVCGILLDLIKDLSSDPMDYEAMLRRSTPDGKLALSIAAAEGEWTGYRAGVEDEEPQPDISEKAKFDAMNQECTSPTTVLYFHGGAYYLLDPATHRDATRKLARNTGGRVFSVRYRLAPQNSFPCALMDALVSYLTLLYPPPDAFHKAIPPEHIVFAGDSAGGNLALVLTKTLLELRQRKVQIPWYGEARDVPIPAGVAVNSPWCDISMSFPDVKDFTEFDYLPSDFEAWNKAPECEAWNSKTAFSRSHVYCLDGLVDHPLTSPVLADGWEGAPPVFVCSGWEILSGSIRHFVQKIHKQGVKVIFEEYEGMPHCFAMRLPSPGATRCYDGWAAFIQAAVEEPASLKSRAIEIKAKTVEESPLDFKALSPYNDDDAHPLADWGWAKEDGFGWERLDLGVVA</sequence>
<comment type="similarity">
    <text evidence="1">Belongs to the 'GDXG' lipolytic enzyme family.</text>
</comment>
<feature type="active site" evidence="3">
    <location>
        <position position="253"/>
    </location>
</feature>
<dbReference type="EMBL" id="JABSNW010000002">
    <property type="protein sequence ID" value="KAL2890534.1"/>
    <property type="molecule type" value="Genomic_DNA"/>
</dbReference>